<dbReference type="RefSeq" id="WP_262996192.1">
    <property type="nucleotide sequence ID" value="NZ_JAOTJC010000013.1"/>
</dbReference>
<dbReference type="InterPro" id="IPR047111">
    <property type="entry name" value="YbaP-like"/>
</dbReference>
<dbReference type="CDD" id="cd14789">
    <property type="entry name" value="Tiki"/>
    <property type="match status" value="1"/>
</dbReference>
<evidence type="ECO:0000313" key="2">
    <source>
        <dbReference type="EMBL" id="MCU7555988.1"/>
    </source>
</evidence>
<sequence>MVRITALILTLFSLSVHAASVWKVSDGTHTMYFGGTLHILSPDDYPLPGAYARAYDRADALVFETDIAALSSPDFAAKSLQRLTYTDATSLRDHISDDTLDELRAYLQTHGIPLEQVLKLKPALVGITLSMVEFQRIGLTSQGVDKFYHAAASDDGKPMHFLETPEEQLDFIAAMGSGDEDAYIRYAIKDVQQIPGMLDTLKANWREGDMSRFHALSMAEFEQAYPEIYDLLLTQRNNNWMPALKSLMATPATEFVLVGAMHMPGDTGLLAQLRAAGYTVEQL</sequence>
<reference evidence="3" key="1">
    <citation type="submission" date="2023-07" db="EMBL/GenBank/DDBJ databases">
        <title>Study on multiphase classification of strain Alteromonas salexigens isolated from the Yellow Sea.</title>
        <authorList>
            <person name="Sun L."/>
        </authorList>
    </citation>
    <scope>NUCLEOTIDE SEQUENCE [LARGE SCALE GENOMIC DNA]</scope>
    <source>
        <strain evidence="3">ASW11-19</strain>
    </source>
</reference>
<organism evidence="2 3">
    <name type="scientific">Alteromonas salexigens</name>
    <dbReference type="NCBI Taxonomy" id="2982530"/>
    <lineage>
        <taxon>Bacteria</taxon>
        <taxon>Pseudomonadati</taxon>
        <taxon>Pseudomonadota</taxon>
        <taxon>Gammaproteobacteria</taxon>
        <taxon>Alteromonadales</taxon>
        <taxon>Alteromonadaceae</taxon>
        <taxon>Alteromonas/Salinimonas group</taxon>
        <taxon>Alteromonas</taxon>
    </lineage>
</organism>
<dbReference type="Pfam" id="PF01963">
    <property type="entry name" value="TraB_PrgY_gumN"/>
    <property type="match status" value="1"/>
</dbReference>
<dbReference type="PANTHER" id="PTHR40590:SF1">
    <property type="entry name" value="CYTOPLASMIC PROTEIN"/>
    <property type="match status" value="1"/>
</dbReference>
<dbReference type="EMBL" id="JAOTJC010000013">
    <property type="protein sequence ID" value="MCU7555988.1"/>
    <property type="molecule type" value="Genomic_DNA"/>
</dbReference>
<dbReference type="InterPro" id="IPR002816">
    <property type="entry name" value="TraB/PrgY/GumN_fam"/>
</dbReference>
<feature type="chain" id="PRO_5046428784" evidence="1">
    <location>
        <begin position="19"/>
        <end position="283"/>
    </location>
</feature>
<comment type="caution">
    <text evidence="2">The sequence shown here is derived from an EMBL/GenBank/DDBJ whole genome shotgun (WGS) entry which is preliminary data.</text>
</comment>
<dbReference type="Proteomes" id="UP001209257">
    <property type="component" value="Unassembled WGS sequence"/>
</dbReference>
<name>A0ABT2VU76_9ALTE</name>
<evidence type="ECO:0000256" key="1">
    <source>
        <dbReference type="SAM" id="SignalP"/>
    </source>
</evidence>
<accession>A0ABT2VU76</accession>
<protein>
    <submittedName>
        <fullName evidence="2">TraB/GumN family protein</fullName>
    </submittedName>
</protein>
<feature type="signal peptide" evidence="1">
    <location>
        <begin position="1"/>
        <end position="18"/>
    </location>
</feature>
<dbReference type="PANTHER" id="PTHR40590">
    <property type="entry name" value="CYTOPLASMIC PROTEIN-RELATED"/>
    <property type="match status" value="1"/>
</dbReference>
<evidence type="ECO:0000313" key="3">
    <source>
        <dbReference type="Proteomes" id="UP001209257"/>
    </source>
</evidence>
<proteinExistence type="predicted"/>
<gene>
    <name evidence="2" type="ORF">OCL06_15465</name>
</gene>
<keyword evidence="3" id="KW-1185">Reference proteome</keyword>
<keyword evidence="1" id="KW-0732">Signal</keyword>